<dbReference type="Pfam" id="PF01061">
    <property type="entry name" value="ABC2_membrane"/>
    <property type="match status" value="1"/>
</dbReference>
<feature type="domain" description="ABC transmembrane type-2" evidence="7">
    <location>
        <begin position="86"/>
        <end position="319"/>
    </location>
</feature>
<dbReference type="GO" id="GO:0005886">
    <property type="term" value="C:plasma membrane"/>
    <property type="evidence" value="ECO:0007669"/>
    <property type="project" value="UniProtKB-SubCell"/>
</dbReference>
<name>A0A6N9U5F5_STRHA</name>
<gene>
    <name evidence="8" type="ORF">G3I29_20330</name>
</gene>
<dbReference type="Proteomes" id="UP000471293">
    <property type="component" value="Unassembled WGS sequence"/>
</dbReference>
<evidence type="ECO:0000256" key="6">
    <source>
        <dbReference type="SAM" id="MobiDB-lite"/>
    </source>
</evidence>
<evidence type="ECO:0000256" key="4">
    <source>
        <dbReference type="ARBA" id="ARBA00023136"/>
    </source>
</evidence>
<proteinExistence type="inferred from homology"/>
<evidence type="ECO:0000259" key="7">
    <source>
        <dbReference type="PROSITE" id="PS51012"/>
    </source>
</evidence>
<feature type="transmembrane region" description="Helical" evidence="5">
    <location>
        <begin position="206"/>
        <end position="230"/>
    </location>
</feature>
<sequence length="333" mass="34870">MSFPESGPQSPDAPRQSTDSPSTAAAAATRAASGPPDTHDTSGAPATSVLLVPPEGPALRPPVQASLYRTLAVARRHWLVLKRSPHRFFDVLVWPLVDTLLYGSIGLFAAKAAEAAGGAPGTTATVTLYLLGGTVLWHLVHQTQISLATGFLEETWSRNILGLLATPMRDWEYLAGVGLFALARTAASTLAVAVLAYAAYAFDVTTLGIGLIPVAALLLACGWAVALLVVGLVLRYGSGAEALVWGALSVVMPLSGVFYPVSTLPAVLRPVAEVLPTTHVFAVGRELAAGNGIPWRDLGVATAGTAVLIALSLFALSRMLRTFRRRGLVTRYS</sequence>
<evidence type="ECO:0000256" key="3">
    <source>
        <dbReference type="ARBA" id="ARBA00022989"/>
    </source>
</evidence>
<keyword evidence="5" id="KW-0813">Transport</keyword>
<evidence type="ECO:0000313" key="9">
    <source>
        <dbReference type="Proteomes" id="UP000471293"/>
    </source>
</evidence>
<keyword evidence="3 5" id="KW-1133">Transmembrane helix</keyword>
<evidence type="ECO:0000256" key="1">
    <source>
        <dbReference type="ARBA" id="ARBA00004141"/>
    </source>
</evidence>
<evidence type="ECO:0000256" key="2">
    <source>
        <dbReference type="ARBA" id="ARBA00022692"/>
    </source>
</evidence>
<keyword evidence="2 5" id="KW-0812">Transmembrane</keyword>
<feature type="compositionally biased region" description="Low complexity" evidence="6">
    <location>
        <begin position="17"/>
        <end position="36"/>
    </location>
</feature>
<evidence type="ECO:0000256" key="5">
    <source>
        <dbReference type="RuleBase" id="RU361157"/>
    </source>
</evidence>
<accession>A0A6N9U5F5</accession>
<feature type="transmembrane region" description="Helical" evidence="5">
    <location>
        <begin position="298"/>
        <end position="316"/>
    </location>
</feature>
<evidence type="ECO:0000313" key="8">
    <source>
        <dbReference type="EMBL" id="NEA17812.1"/>
    </source>
</evidence>
<feature type="region of interest" description="Disordered" evidence="6">
    <location>
        <begin position="1"/>
        <end position="46"/>
    </location>
</feature>
<dbReference type="PANTHER" id="PTHR43229:SF2">
    <property type="entry name" value="NODULATION PROTEIN J"/>
    <property type="match status" value="1"/>
</dbReference>
<dbReference type="InterPro" id="IPR051784">
    <property type="entry name" value="Nod_factor_ABC_transporter"/>
</dbReference>
<dbReference type="PROSITE" id="PS51012">
    <property type="entry name" value="ABC_TM2"/>
    <property type="match status" value="1"/>
</dbReference>
<comment type="subcellular location">
    <subcellularLocation>
        <location evidence="5">Cell membrane</location>
        <topology evidence="5">Multi-pass membrane protein</topology>
    </subcellularLocation>
    <subcellularLocation>
        <location evidence="1">Membrane</location>
        <topology evidence="1">Multi-pass membrane protein</topology>
    </subcellularLocation>
</comment>
<dbReference type="EMBL" id="JAAGLQ010000439">
    <property type="protein sequence ID" value="NEA17812.1"/>
    <property type="molecule type" value="Genomic_DNA"/>
</dbReference>
<dbReference type="PANTHER" id="PTHR43229">
    <property type="entry name" value="NODULATION PROTEIN J"/>
    <property type="match status" value="1"/>
</dbReference>
<comment type="caution">
    <text evidence="8">The sequence shown here is derived from an EMBL/GenBank/DDBJ whole genome shotgun (WGS) entry which is preliminary data.</text>
</comment>
<keyword evidence="5" id="KW-1003">Cell membrane</keyword>
<dbReference type="AlphaFoldDB" id="A0A6N9U5F5"/>
<feature type="transmembrane region" description="Helical" evidence="5">
    <location>
        <begin position="91"/>
        <end position="110"/>
    </location>
</feature>
<dbReference type="RefSeq" id="WP_164346591.1">
    <property type="nucleotide sequence ID" value="NZ_JAAGLQ010000439.1"/>
</dbReference>
<organism evidence="8 9">
    <name type="scientific">Streptomyces halstedii</name>
    <dbReference type="NCBI Taxonomy" id="1944"/>
    <lineage>
        <taxon>Bacteria</taxon>
        <taxon>Bacillati</taxon>
        <taxon>Actinomycetota</taxon>
        <taxon>Actinomycetes</taxon>
        <taxon>Kitasatosporales</taxon>
        <taxon>Streptomycetaceae</taxon>
        <taxon>Streptomyces</taxon>
    </lineage>
</organism>
<comment type="similarity">
    <text evidence="5">Belongs to the ABC-2 integral membrane protein family.</text>
</comment>
<feature type="transmembrane region" description="Helical" evidence="5">
    <location>
        <begin position="173"/>
        <end position="200"/>
    </location>
</feature>
<dbReference type="InterPro" id="IPR013525">
    <property type="entry name" value="ABC2_TM"/>
</dbReference>
<dbReference type="InterPro" id="IPR047817">
    <property type="entry name" value="ABC2_TM_bact-type"/>
</dbReference>
<feature type="transmembrane region" description="Helical" evidence="5">
    <location>
        <begin position="242"/>
        <end position="261"/>
    </location>
</feature>
<protein>
    <recommendedName>
        <fullName evidence="5">Transport permease protein</fullName>
    </recommendedName>
</protein>
<dbReference type="GO" id="GO:0140359">
    <property type="term" value="F:ABC-type transporter activity"/>
    <property type="evidence" value="ECO:0007669"/>
    <property type="project" value="InterPro"/>
</dbReference>
<reference evidence="8 9" key="1">
    <citation type="submission" date="2020-01" db="EMBL/GenBank/DDBJ databases">
        <title>Insect and environment-associated Actinomycetes.</title>
        <authorList>
            <person name="Currrie C."/>
            <person name="Chevrette M."/>
            <person name="Carlson C."/>
            <person name="Stubbendieck R."/>
            <person name="Wendt-Pienkowski E."/>
        </authorList>
    </citation>
    <scope>NUCLEOTIDE SEQUENCE [LARGE SCALE GENOMIC DNA]</scope>
    <source>
        <strain evidence="8 9">SID11342</strain>
    </source>
</reference>
<keyword evidence="4 5" id="KW-0472">Membrane</keyword>
<feature type="transmembrane region" description="Helical" evidence="5">
    <location>
        <begin position="122"/>
        <end position="140"/>
    </location>
</feature>